<organism evidence="1">
    <name type="scientific">marine sediment metagenome</name>
    <dbReference type="NCBI Taxonomy" id="412755"/>
    <lineage>
        <taxon>unclassified sequences</taxon>
        <taxon>metagenomes</taxon>
        <taxon>ecological metagenomes</taxon>
    </lineage>
</organism>
<protein>
    <submittedName>
        <fullName evidence="1">Uncharacterized protein</fullName>
    </submittedName>
</protein>
<sequence>MKKAMVLVIATVILLLSSGTAQAATLDPITHTSLVSIPEYADPGDTFWINHTFTSMREINIILSLNVTPYADGWNTTALLNDDEIHSGDGNFTCDALVAKEGVNELAFRHTSEPWISAMTYRFDASLHYEPIEVPTPTPTPRFRGGGG</sequence>
<proteinExistence type="predicted"/>
<feature type="non-terminal residue" evidence="1">
    <location>
        <position position="148"/>
    </location>
</feature>
<dbReference type="EMBL" id="BARU01042162">
    <property type="protein sequence ID" value="GAH81867.1"/>
    <property type="molecule type" value="Genomic_DNA"/>
</dbReference>
<name>X1IJI0_9ZZZZ</name>
<accession>X1IJI0</accession>
<evidence type="ECO:0000313" key="1">
    <source>
        <dbReference type="EMBL" id="GAH81867.1"/>
    </source>
</evidence>
<reference evidence="1" key="1">
    <citation type="journal article" date="2014" name="Front. Microbiol.">
        <title>High frequency of phylogenetically diverse reductive dehalogenase-homologous genes in deep subseafloor sedimentary metagenomes.</title>
        <authorList>
            <person name="Kawai M."/>
            <person name="Futagami T."/>
            <person name="Toyoda A."/>
            <person name="Takaki Y."/>
            <person name="Nishi S."/>
            <person name="Hori S."/>
            <person name="Arai W."/>
            <person name="Tsubouchi T."/>
            <person name="Morono Y."/>
            <person name="Uchiyama I."/>
            <person name="Ito T."/>
            <person name="Fujiyama A."/>
            <person name="Inagaki F."/>
            <person name="Takami H."/>
        </authorList>
    </citation>
    <scope>NUCLEOTIDE SEQUENCE</scope>
    <source>
        <strain evidence="1">Expedition CK06-06</strain>
    </source>
</reference>
<gene>
    <name evidence="1" type="ORF">S03H2_64842</name>
</gene>
<dbReference type="AlphaFoldDB" id="X1IJI0"/>
<comment type="caution">
    <text evidence="1">The sequence shown here is derived from an EMBL/GenBank/DDBJ whole genome shotgun (WGS) entry which is preliminary data.</text>
</comment>